<evidence type="ECO:0000313" key="7">
    <source>
        <dbReference type="EMBL" id="MBW7571355.1"/>
    </source>
</evidence>
<accession>A0ABS7DKI9</accession>
<comment type="caution">
    <text evidence="7">The sequence shown here is derived from an EMBL/GenBank/DDBJ whole genome shotgun (WGS) entry which is preliminary data.</text>
</comment>
<evidence type="ECO:0000256" key="3">
    <source>
        <dbReference type="ARBA" id="ARBA00022692"/>
    </source>
</evidence>
<reference evidence="7 8" key="1">
    <citation type="submission" date="2021-03" db="EMBL/GenBank/DDBJ databases">
        <title>Caproiciproducens sp. nov. isolated from feces of cow.</title>
        <authorList>
            <person name="Choi J.-Y."/>
        </authorList>
    </citation>
    <scope>NUCLEOTIDE SEQUENCE [LARGE SCALE GENOMIC DNA]</scope>
    <source>
        <strain evidence="7 8">AGMB10547</strain>
    </source>
</reference>
<dbReference type="Proteomes" id="UP000719942">
    <property type="component" value="Unassembled WGS sequence"/>
</dbReference>
<proteinExistence type="predicted"/>
<feature type="transmembrane region" description="Helical" evidence="6">
    <location>
        <begin position="222"/>
        <end position="240"/>
    </location>
</feature>
<feature type="transmembrane region" description="Helical" evidence="6">
    <location>
        <begin position="169"/>
        <end position="191"/>
    </location>
</feature>
<keyword evidence="3 6" id="KW-0812">Transmembrane</keyword>
<feature type="transmembrane region" description="Helical" evidence="6">
    <location>
        <begin position="67"/>
        <end position="96"/>
    </location>
</feature>
<evidence type="ECO:0000256" key="1">
    <source>
        <dbReference type="ARBA" id="ARBA00004651"/>
    </source>
</evidence>
<gene>
    <name evidence="7" type="ORF">J5W02_00900</name>
</gene>
<feature type="transmembrane region" description="Helical" evidence="6">
    <location>
        <begin position="261"/>
        <end position="288"/>
    </location>
</feature>
<feature type="transmembrane region" description="Helical" evidence="6">
    <location>
        <begin position="103"/>
        <end position="126"/>
    </location>
</feature>
<keyword evidence="5 6" id="KW-0472">Membrane</keyword>
<keyword evidence="8" id="KW-1185">Reference proteome</keyword>
<dbReference type="PANTHER" id="PTHR32196:SF72">
    <property type="entry name" value="RIBOSE IMPORT PERMEASE PROTEIN RBSC"/>
    <property type="match status" value="1"/>
</dbReference>
<name>A0ABS7DKI9_9FIRM</name>
<sequence>MKIVNKLALSDKSSNPVINYLKDNAGTLIGLAGLTLILSVTTTMFLAPDNLFNILRQVCTNATLAFGMTFVLIIGGIDLSVGSVLAASGVTVVILLERGMPCIPAIFIGVLMGAVFGLINGLIIAYTNMPPFIVTLATQMGIRGISYIITSGRSVASTDPQFNAIGNGYLGPIPIPVLMVAILIILSSVILNKTRFGRRMYATGGNIEAATYSGIKVKTVQIWVYTICGILASIGGIVLASRMYSGQPTAGNAYEGDAIAAAVLGGTSFNGGIGTIGGTLIGALIIGVLNNGLNLLKVSFYWQLVIKGIVILAAVYIDILKKKKNK</sequence>
<evidence type="ECO:0000256" key="4">
    <source>
        <dbReference type="ARBA" id="ARBA00022989"/>
    </source>
</evidence>
<keyword evidence="2" id="KW-1003">Cell membrane</keyword>
<dbReference type="Pfam" id="PF02653">
    <property type="entry name" value="BPD_transp_2"/>
    <property type="match status" value="1"/>
</dbReference>
<keyword evidence="4 6" id="KW-1133">Transmembrane helix</keyword>
<organism evidence="7 8">
    <name type="scientific">Caproiciproducens faecalis</name>
    <dbReference type="NCBI Taxonomy" id="2820301"/>
    <lineage>
        <taxon>Bacteria</taxon>
        <taxon>Bacillati</taxon>
        <taxon>Bacillota</taxon>
        <taxon>Clostridia</taxon>
        <taxon>Eubacteriales</taxon>
        <taxon>Acutalibacteraceae</taxon>
        <taxon>Caproiciproducens</taxon>
    </lineage>
</organism>
<feature type="transmembrane region" description="Helical" evidence="6">
    <location>
        <begin position="28"/>
        <end position="47"/>
    </location>
</feature>
<dbReference type="EMBL" id="JAGFNZ010000001">
    <property type="protein sequence ID" value="MBW7571355.1"/>
    <property type="molecule type" value="Genomic_DNA"/>
</dbReference>
<evidence type="ECO:0000313" key="8">
    <source>
        <dbReference type="Proteomes" id="UP000719942"/>
    </source>
</evidence>
<evidence type="ECO:0000256" key="2">
    <source>
        <dbReference type="ARBA" id="ARBA00022475"/>
    </source>
</evidence>
<dbReference type="CDD" id="cd06579">
    <property type="entry name" value="TM_PBP1_transp_AraH_like"/>
    <property type="match status" value="1"/>
</dbReference>
<dbReference type="InterPro" id="IPR001851">
    <property type="entry name" value="ABC_transp_permease"/>
</dbReference>
<feature type="transmembrane region" description="Helical" evidence="6">
    <location>
        <begin position="300"/>
        <end position="320"/>
    </location>
</feature>
<evidence type="ECO:0000256" key="6">
    <source>
        <dbReference type="SAM" id="Phobius"/>
    </source>
</evidence>
<comment type="subcellular location">
    <subcellularLocation>
        <location evidence="1">Cell membrane</location>
        <topology evidence="1">Multi-pass membrane protein</topology>
    </subcellularLocation>
</comment>
<protein>
    <submittedName>
        <fullName evidence="7">ABC transporter permease</fullName>
    </submittedName>
</protein>
<dbReference type="RefSeq" id="WP_219938565.1">
    <property type="nucleotide sequence ID" value="NZ_JAGFNZ010000001.1"/>
</dbReference>
<evidence type="ECO:0000256" key="5">
    <source>
        <dbReference type="ARBA" id="ARBA00023136"/>
    </source>
</evidence>
<dbReference type="PANTHER" id="PTHR32196">
    <property type="entry name" value="ABC TRANSPORTER PERMEASE PROTEIN YPHD-RELATED-RELATED"/>
    <property type="match status" value="1"/>
</dbReference>